<dbReference type="GeneID" id="83040566"/>
<protein>
    <submittedName>
        <fullName evidence="2">Uncharacterized protein</fullName>
    </submittedName>
</protein>
<dbReference type="Proteomes" id="UP000242792">
    <property type="component" value="Chromosome"/>
</dbReference>
<keyword evidence="1" id="KW-1133">Transmembrane helix</keyword>
<evidence type="ECO:0000313" key="3">
    <source>
        <dbReference type="Proteomes" id="UP000242792"/>
    </source>
</evidence>
<organism evidence="2 3">
    <name type="scientific">Comamonas kerstersii</name>
    <dbReference type="NCBI Taxonomy" id="225992"/>
    <lineage>
        <taxon>Bacteria</taxon>
        <taxon>Pseudomonadati</taxon>
        <taxon>Pseudomonadota</taxon>
        <taxon>Betaproteobacteria</taxon>
        <taxon>Burkholderiales</taxon>
        <taxon>Comamonadaceae</taxon>
        <taxon>Comamonas</taxon>
    </lineage>
</organism>
<proteinExistence type="predicted"/>
<feature type="transmembrane region" description="Helical" evidence="1">
    <location>
        <begin position="6"/>
        <end position="26"/>
    </location>
</feature>
<reference evidence="2 3" key="1">
    <citation type="submission" date="2017-03" db="EMBL/GenBank/DDBJ databases">
        <title>Rapid Whole Genome Sequencing of Comamonas kerstersii Causing Continuous ambulatory Peritoneal Dialysis-Associated Peritonitis.</title>
        <authorList>
            <person name="Zheng B."/>
        </authorList>
    </citation>
    <scope>NUCLEOTIDE SEQUENCE [LARGE SCALE GENOMIC DNA]</scope>
    <source>
        <strain evidence="2 3">8943</strain>
    </source>
</reference>
<gene>
    <name evidence="2" type="ORF">B5M06_14735</name>
</gene>
<dbReference type="KEGG" id="cke:B5M06_14735"/>
<name>A0A1V0BHC6_9BURK</name>
<dbReference type="RefSeq" id="WP_054067862.1">
    <property type="nucleotide sequence ID" value="NZ_CATYED010000008.1"/>
</dbReference>
<accession>A0A1V0BHC6</accession>
<evidence type="ECO:0000313" key="2">
    <source>
        <dbReference type="EMBL" id="AQZ99317.1"/>
    </source>
</evidence>
<sequence>MQSWMGNVIGAAIGLIAILIGALWNAHLTRKRDTHLREQEARSISSALAAELRTTLDMTASRFMQAALDRGGMSKEVLLALRPPALVVWPKLADKLGLLEPRVAVTAIQAFSLLDWHMAMTGVTIDEAINGSLKKEAAMLRAQAFANDWHRLNAAIEMLGGEPVKGLPFVEFGIGL</sequence>
<dbReference type="AlphaFoldDB" id="A0A1V0BHC6"/>
<keyword evidence="1" id="KW-0812">Transmembrane</keyword>
<evidence type="ECO:0000256" key="1">
    <source>
        <dbReference type="SAM" id="Phobius"/>
    </source>
</evidence>
<dbReference type="EMBL" id="CP020121">
    <property type="protein sequence ID" value="AQZ99317.1"/>
    <property type="molecule type" value="Genomic_DNA"/>
</dbReference>
<keyword evidence="1" id="KW-0472">Membrane</keyword>